<accession>A0A369WYC5</accession>
<organism evidence="2 3">
    <name type="scientific">Motiliproteus coralliicola</name>
    <dbReference type="NCBI Taxonomy" id="2283196"/>
    <lineage>
        <taxon>Bacteria</taxon>
        <taxon>Pseudomonadati</taxon>
        <taxon>Pseudomonadota</taxon>
        <taxon>Gammaproteobacteria</taxon>
        <taxon>Oceanospirillales</taxon>
        <taxon>Oceanospirillaceae</taxon>
        <taxon>Motiliproteus</taxon>
    </lineage>
</organism>
<comment type="caution">
    <text evidence="2">The sequence shown here is derived from an EMBL/GenBank/DDBJ whole genome shotgun (WGS) entry which is preliminary data.</text>
</comment>
<feature type="compositionally biased region" description="Basic residues" evidence="1">
    <location>
        <begin position="27"/>
        <end position="38"/>
    </location>
</feature>
<evidence type="ECO:0000256" key="1">
    <source>
        <dbReference type="SAM" id="MobiDB-lite"/>
    </source>
</evidence>
<dbReference type="Proteomes" id="UP000253769">
    <property type="component" value="Unassembled WGS sequence"/>
</dbReference>
<gene>
    <name evidence="2" type="ORF">DV711_02585</name>
</gene>
<proteinExistence type="predicted"/>
<feature type="compositionally biased region" description="Basic and acidic residues" evidence="1">
    <location>
        <begin position="88"/>
        <end position="97"/>
    </location>
</feature>
<evidence type="ECO:0000313" key="2">
    <source>
        <dbReference type="EMBL" id="RDE24495.1"/>
    </source>
</evidence>
<dbReference type="RefSeq" id="WP_114694081.1">
    <property type="nucleotide sequence ID" value="NZ_QQOH01000001.1"/>
</dbReference>
<sequence>MTRQKKSRREAGRIPVPESAEQDQRQRRVAQNKLKARQRSQFDQLQDEQRSKRGKGADGQPVKRKTRLKQDPAAVAQRSQELMDQTEPGDRSDSDQS</sequence>
<protein>
    <submittedName>
        <fullName evidence="2">Uncharacterized protein</fullName>
    </submittedName>
</protein>
<keyword evidence="3" id="KW-1185">Reference proteome</keyword>
<reference evidence="2 3" key="1">
    <citation type="submission" date="2018-07" db="EMBL/GenBank/DDBJ databases">
        <title>Motiliproteus coralliicola sp. nov., a bacterium isolated from Coral.</title>
        <authorList>
            <person name="Wang G."/>
        </authorList>
    </citation>
    <scope>NUCLEOTIDE SEQUENCE [LARGE SCALE GENOMIC DNA]</scope>
    <source>
        <strain evidence="2 3">C34</strain>
    </source>
</reference>
<feature type="region of interest" description="Disordered" evidence="1">
    <location>
        <begin position="1"/>
        <end position="97"/>
    </location>
</feature>
<dbReference type="EMBL" id="QQOH01000001">
    <property type="protein sequence ID" value="RDE24495.1"/>
    <property type="molecule type" value="Genomic_DNA"/>
</dbReference>
<dbReference type="AlphaFoldDB" id="A0A369WYC5"/>
<evidence type="ECO:0000313" key="3">
    <source>
        <dbReference type="Proteomes" id="UP000253769"/>
    </source>
</evidence>
<name>A0A369WYC5_9GAMM</name>